<feature type="compositionally biased region" description="Polar residues" evidence="1">
    <location>
        <begin position="49"/>
        <end position="64"/>
    </location>
</feature>
<dbReference type="AlphaFoldDB" id="A0A0D0CB60"/>
<protein>
    <submittedName>
        <fullName evidence="2">Uncharacterized protein</fullName>
    </submittedName>
</protein>
<dbReference type="InParanoid" id="A0A0D0CB60"/>
<proteinExistence type="predicted"/>
<sequence length="120" mass="12283">MHSLPASKTCLQLILANQATLGGVEGPNPSPGTSKGSIPRPFPRPTRRSSQATSKALVTPSKQAPSLGPGPSTSKKAKASVSKSRLKTPLVAQKAKFSIDVGPTPTDSIKVNHPLAGSPP</sequence>
<dbReference type="Proteomes" id="UP000054538">
    <property type="component" value="Unassembled WGS sequence"/>
</dbReference>
<organism evidence="2 3">
    <name type="scientific">Paxillus rubicundulus Ve08.2h10</name>
    <dbReference type="NCBI Taxonomy" id="930991"/>
    <lineage>
        <taxon>Eukaryota</taxon>
        <taxon>Fungi</taxon>
        <taxon>Dikarya</taxon>
        <taxon>Basidiomycota</taxon>
        <taxon>Agaricomycotina</taxon>
        <taxon>Agaricomycetes</taxon>
        <taxon>Agaricomycetidae</taxon>
        <taxon>Boletales</taxon>
        <taxon>Paxilineae</taxon>
        <taxon>Paxillaceae</taxon>
        <taxon>Paxillus</taxon>
    </lineage>
</organism>
<gene>
    <name evidence="2" type="ORF">PAXRUDRAFT_21604</name>
</gene>
<keyword evidence="3" id="KW-1185">Reference proteome</keyword>
<evidence type="ECO:0000313" key="2">
    <source>
        <dbReference type="EMBL" id="KIK72768.1"/>
    </source>
</evidence>
<dbReference type="EMBL" id="KN830462">
    <property type="protein sequence ID" value="KIK72768.1"/>
    <property type="molecule type" value="Genomic_DNA"/>
</dbReference>
<reference evidence="2 3" key="1">
    <citation type="submission" date="2014-04" db="EMBL/GenBank/DDBJ databases">
        <authorList>
            <consortium name="DOE Joint Genome Institute"/>
            <person name="Kuo A."/>
            <person name="Kohler A."/>
            <person name="Jargeat P."/>
            <person name="Nagy L.G."/>
            <person name="Floudas D."/>
            <person name="Copeland A."/>
            <person name="Barry K.W."/>
            <person name="Cichocki N."/>
            <person name="Veneault-Fourrey C."/>
            <person name="LaButti K."/>
            <person name="Lindquist E.A."/>
            <person name="Lipzen A."/>
            <person name="Lundell T."/>
            <person name="Morin E."/>
            <person name="Murat C."/>
            <person name="Sun H."/>
            <person name="Tunlid A."/>
            <person name="Henrissat B."/>
            <person name="Grigoriev I.V."/>
            <person name="Hibbett D.S."/>
            <person name="Martin F."/>
            <person name="Nordberg H.P."/>
            <person name="Cantor M.N."/>
            <person name="Hua S.X."/>
        </authorList>
    </citation>
    <scope>NUCLEOTIDE SEQUENCE [LARGE SCALE GENOMIC DNA]</scope>
    <source>
        <strain evidence="2 3">Ve08.2h10</strain>
    </source>
</reference>
<name>A0A0D0CB60_9AGAM</name>
<accession>A0A0D0CB60</accession>
<feature type="region of interest" description="Disordered" evidence="1">
    <location>
        <begin position="21"/>
        <end position="120"/>
    </location>
</feature>
<dbReference type="HOGENOM" id="CLU_040073_3_1_1"/>
<evidence type="ECO:0000313" key="3">
    <source>
        <dbReference type="Proteomes" id="UP000054538"/>
    </source>
</evidence>
<evidence type="ECO:0000256" key="1">
    <source>
        <dbReference type="SAM" id="MobiDB-lite"/>
    </source>
</evidence>
<reference evidence="3" key="2">
    <citation type="submission" date="2015-01" db="EMBL/GenBank/DDBJ databases">
        <title>Evolutionary Origins and Diversification of the Mycorrhizal Mutualists.</title>
        <authorList>
            <consortium name="DOE Joint Genome Institute"/>
            <consortium name="Mycorrhizal Genomics Consortium"/>
            <person name="Kohler A."/>
            <person name="Kuo A."/>
            <person name="Nagy L.G."/>
            <person name="Floudas D."/>
            <person name="Copeland A."/>
            <person name="Barry K.W."/>
            <person name="Cichocki N."/>
            <person name="Veneault-Fourrey C."/>
            <person name="LaButti K."/>
            <person name="Lindquist E.A."/>
            <person name="Lipzen A."/>
            <person name="Lundell T."/>
            <person name="Morin E."/>
            <person name="Murat C."/>
            <person name="Riley R."/>
            <person name="Ohm R."/>
            <person name="Sun H."/>
            <person name="Tunlid A."/>
            <person name="Henrissat B."/>
            <person name="Grigoriev I.V."/>
            <person name="Hibbett D.S."/>
            <person name="Martin F."/>
        </authorList>
    </citation>
    <scope>NUCLEOTIDE SEQUENCE [LARGE SCALE GENOMIC DNA]</scope>
    <source>
        <strain evidence="3">Ve08.2h10</strain>
    </source>
</reference>